<gene>
    <name evidence="2" type="ORF">NEF87_004525</name>
</gene>
<sequence>MNTMTQKLEKIDPTCVPFLEGKLSRIVIDDAICENLKSQEKPPLFIIGFAGVGLIGTILANELVEQLKMKQIGHVLSEDLPPITVFYDGVLKHPFRLYYQEKFNLVVSLCEVPFNPGSYSDLARTLMNWALSQGIQDVLCVQGMADESIAVRDTPSPVFAAAEEEILEKILAHGVKRPPKGLIMGAEAAILNECLNNQLNGAVFLTPANPHLPSPEGAASILEKMSDVYGFPIKLDGLLKQSSEIKQRLLELQKQTNNVHSQNLPIAGRNIYS</sequence>
<evidence type="ECO:0000313" key="2">
    <source>
        <dbReference type="EMBL" id="UYP48240.1"/>
    </source>
</evidence>
<dbReference type="PANTHER" id="PTHR35610">
    <property type="entry name" value="3-ISOPROPYLMALATE DEHYDRATASE-RELATED"/>
    <property type="match status" value="1"/>
</dbReference>
<dbReference type="PANTHER" id="PTHR35610:SF3">
    <property type="entry name" value="PROTEASOME ASSEMBLY CHAPERONE FAMILY PROTEIN"/>
    <property type="match status" value="1"/>
</dbReference>
<feature type="transmembrane region" description="Helical" evidence="1">
    <location>
        <begin position="44"/>
        <end position="64"/>
    </location>
</feature>
<keyword evidence="3" id="KW-1185">Reference proteome</keyword>
<organism evidence="2 3">
    <name type="scientific">Candidatus Lokiarchaeum ossiferum</name>
    <dbReference type="NCBI Taxonomy" id="2951803"/>
    <lineage>
        <taxon>Archaea</taxon>
        <taxon>Promethearchaeati</taxon>
        <taxon>Promethearchaeota</taxon>
        <taxon>Promethearchaeia</taxon>
        <taxon>Promethearchaeales</taxon>
        <taxon>Promethearchaeaceae</taxon>
        <taxon>Candidatus Lokiarchaeum</taxon>
    </lineage>
</organism>
<dbReference type="InterPro" id="IPR019151">
    <property type="entry name" value="Proteasome_assmbl_chaperone_2"/>
</dbReference>
<keyword evidence="1" id="KW-1133">Transmembrane helix</keyword>
<keyword evidence="1" id="KW-0812">Transmembrane</keyword>
<dbReference type="Pfam" id="PF09754">
    <property type="entry name" value="PAC2"/>
    <property type="match status" value="1"/>
</dbReference>
<protein>
    <recommendedName>
        <fullName evidence="4">Proteasome assembly chaperone family protein</fullName>
    </recommendedName>
</protein>
<dbReference type="EMBL" id="CP104013">
    <property type="protein sequence ID" value="UYP48240.1"/>
    <property type="molecule type" value="Genomic_DNA"/>
</dbReference>
<dbReference type="Gene3D" id="3.40.50.10900">
    <property type="entry name" value="PAC-like subunit"/>
    <property type="match status" value="1"/>
</dbReference>
<dbReference type="InterPro" id="IPR038389">
    <property type="entry name" value="PSMG2_sf"/>
</dbReference>
<dbReference type="SUPFAM" id="SSF159659">
    <property type="entry name" value="Cgl1923-like"/>
    <property type="match status" value="1"/>
</dbReference>
<evidence type="ECO:0008006" key="4">
    <source>
        <dbReference type="Google" id="ProtNLM"/>
    </source>
</evidence>
<accession>A0ABY6HXJ8</accession>
<reference evidence="2" key="1">
    <citation type="submission" date="2022-09" db="EMBL/GenBank/DDBJ databases">
        <title>Actin cytoskeleton and complex cell architecture in an #Asgard archaeon.</title>
        <authorList>
            <person name="Ponce Toledo R.I."/>
            <person name="Schleper C."/>
            <person name="Rodrigues Oliveira T."/>
            <person name="Wollweber F."/>
            <person name="Xu J."/>
            <person name="Rittmann S."/>
            <person name="Klingl A."/>
            <person name="Pilhofer M."/>
        </authorList>
    </citation>
    <scope>NUCLEOTIDE SEQUENCE</scope>
    <source>
        <strain evidence="2">B-35</strain>
    </source>
</reference>
<proteinExistence type="predicted"/>
<evidence type="ECO:0000256" key="1">
    <source>
        <dbReference type="SAM" id="Phobius"/>
    </source>
</evidence>
<dbReference type="Proteomes" id="UP001208689">
    <property type="component" value="Chromosome"/>
</dbReference>
<evidence type="ECO:0000313" key="3">
    <source>
        <dbReference type="Proteomes" id="UP001208689"/>
    </source>
</evidence>
<keyword evidence="1" id="KW-0472">Membrane</keyword>
<name>A0ABY6HXJ8_9ARCH</name>